<dbReference type="OrthoDB" id="435022at2759"/>
<evidence type="ECO:0000256" key="2">
    <source>
        <dbReference type="ARBA" id="ARBA00022679"/>
    </source>
</evidence>
<proteinExistence type="inferred from homology"/>
<reference evidence="4 5" key="1">
    <citation type="submission" date="2018-05" db="EMBL/GenBank/DDBJ databases">
        <title>Draft genome sequence of Scytalidium lignicola DSM 105466, a ubiquitous saprotrophic fungus.</title>
        <authorList>
            <person name="Buettner E."/>
            <person name="Gebauer A.M."/>
            <person name="Hofrichter M."/>
            <person name="Liers C."/>
            <person name="Kellner H."/>
        </authorList>
    </citation>
    <scope>NUCLEOTIDE SEQUENCE [LARGE SCALE GENOMIC DNA]</scope>
    <source>
        <strain evidence="4 5">DSM 105466</strain>
    </source>
</reference>
<dbReference type="InterPro" id="IPR016142">
    <property type="entry name" value="Citrate_synth-like_lrg_a-sub"/>
</dbReference>
<dbReference type="PANTHER" id="PTHR11739">
    <property type="entry name" value="CITRATE SYNTHASE"/>
    <property type="match status" value="1"/>
</dbReference>
<dbReference type="OMA" id="WVAHWNE"/>
<keyword evidence="5" id="KW-1185">Reference proteome</keyword>
<evidence type="ECO:0000313" key="5">
    <source>
        <dbReference type="Proteomes" id="UP000258309"/>
    </source>
</evidence>
<dbReference type="GO" id="GO:0005759">
    <property type="term" value="C:mitochondrial matrix"/>
    <property type="evidence" value="ECO:0007669"/>
    <property type="project" value="TreeGrafter"/>
</dbReference>
<protein>
    <recommendedName>
        <fullName evidence="3">Citrate synthase</fullName>
    </recommendedName>
</protein>
<dbReference type="AlphaFoldDB" id="A0A3E2GSU6"/>
<dbReference type="InterPro" id="IPR002020">
    <property type="entry name" value="Citrate_synthase"/>
</dbReference>
<accession>A0A3E2GSU6</accession>
<evidence type="ECO:0000256" key="1">
    <source>
        <dbReference type="ARBA" id="ARBA00010566"/>
    </source>
</evidence>
<comment type="similarity">
    <text evidence="1 3">Belongs to the citrate synthase family.</text>
</comment>
<dbReference type="InterPro" id="IPR036969">
    <property type="entry name" value="Citrate_synthase_sf"/>
</dbReference>
<dbReference type="GO" id="GO:0006099">
    <property type="term" value="P:tricarboxylic acid cycle"/>
    <property type="evidence" value="ECO:0007669"/>
    <property type="project" value="TreeGrafter"/>
</dbReference>
<dbReference type="Pfam" id="PF00285">
    <property type="entry name" value="Citrate_synt"/>
    <property type="match status" value="1"/>
</dbReference>
<evidence type="ECO:0000313" key="4">
    <source>
        <dbReference type="EMBL" id="RFU23813.1"/>
    </source>
</evidence>
<dbReference type="Gene3D" id="1.10.580.10">
    <property type="entry name" value="Citrate Synthase, domain 1"/>
    <property type="match status" value="1"/>
</dbReference>
<dbReference type="PANTHER" id="PTHR11739:SF4">
    <property type="entry name" value="CITRATE SYNTHASE, PEROXISOMAL"/>
    <property type="match status" value="1"/>
</dbReference>
<dbReference type="EMBL" id="NCSJ02000599">
    <property type="protein sequence ID" value="RFU23813.1"/>
    <property type="molecule type" value="Genomic_DNA"/>
</dbReference>
<feature type="non-terminal residue" evidence="4">
    <location>
        <position position="1"/>
    </location>
</feature>
<dbReference type="InterPro" id="IPR016143">
    <property type="entry name" value="Citrate_synth-like_sm_a-sub"/>
</dbReference>
<dbReference type="PRINTS" id="PR00143">
    <property type="entry name" value="CITRTSNTHASE"/>
</dbReference>
<organism evidence="4 5">
    <name type="scientific">Scytalidium lignicola</name>
    <name type="common">Hyphomycete</name>
    <dbReference type="NCBI Taxonomy" id="5539"/>
    <lineage>
        <taxon>Eukaryota</taxon>
        <taxon>Fungi</taxon>
        <taxon>Dikarya</taxon>
        <taxon>Ascomycota</taxon>
        <taxon>Pezizomycotina</taxon>
        <taxon>Leotiomycetes</taxon>
        <taxon>Leotiomycetes incertae sedis</taxon>
        <taxon>Scytalidium</taxon>
    </lineage>
</organism>
<gene>
    <name evidence="4" type="ORF">B7463_g12525</name>
</gene>
<name>A0A3E2GSU6_SCYLI</name>
<dbReference type="Gene3D" id="1.10.230.10">
    <property type="entry name" value="Cytochrome P450-Terp, domain 2"/>
    <property type="match status" value="1"/>
</dbReference>
<comment type="caution">
    <text evidence="4">The sequence shown here is derived from an EMBL/GenBank/DDBJ whole genome shotgun (WGS) entry which is preliminary data.</text>
</comment>
<evidence type="ECO:0000256" key="3">
    <source>
        <dbReference type="RuleBase" id="RU000441"/>
    </source>
</evidence>
<keyword evidence="2 3" id="KW-0808">Transferase</keyword>
<sequence>MDSGHLDIRDSRTSQTYSIPICDNAVEATEFKQINGLKVYDAGLANTAVVRSGLTYIDGKKGILLFRGHSIEELWDRDFEEILHLTLWSRLPNAEEKEKLRLALAREMAAVPEAVIVAVYAFPPSCPPVPMVLAALAAYVADKPEKIPAFMGGNIYHRNDNEIDLAVIRTVAAWAVSIGLALCHRKGCRFTPASPNRKYFDNLFRMMGHVDPQTNEPDPTKLQCFGRFGALSVDHGMTNSTFVLLSACSTLADPISGMIAALSAGYGPLHFGAPESAYKAMQKLEKPENVPSLIEKVKRGEQRLFGYGHRSYQVPDPRIKPILQLLDTLNANENPLLAVAQEIDRLASQDEYFKKRGIQANADLYGVFFYIAEGFTSEQIPLLMLTHRLPGIMAHWRDAMYRPVKVVRPTHIYENTGTPAPSSSSKL</sequence>
<dbReference type="GO" id="GO:0046912">
    <property type="term" value="F:acyltransferase activity, acyl groups converted into alkyl on transfer"/>
    <property type="evidence" value="ECO:0007669"/>
    <property type="project" value="InterPro"/>
</dbReference>
<dbReference type="Proteomes" id="UP000258309">
    <property type="component" value="Unassembled WGS sequence"/>
</dbReference>
<dbReference type="GO" id="GO:0005975">
    <property type="term" value="P:carbohydrate metabolic process"/>
    <property type="evidence" value="ECO:0007669"/>
    <property type="project" value="TreeGrafter"/>
</dbReference>
<feature type="non-terminal residue" evidence="4">
    <location>
        <position position="427"/>
    </location>
</feature>
<dbReference type="STRING" id="5539.A0A3E2GSU6"/>
<dbReference type="SUPFAM" id="SSF48256">
    <property type="entry name" value="Citrate synthase"/>
    <property type="match status" value="1"/>
</dbReference>